<dbReference type="Pfam" id="PF23921">
    <property type="entry name" value="DUF7260"/>
    <property type="match status" value="1"/>
</dbReference>
<accession>A0ABD5TJ47</accession>
<proteinExistence type="predicted"/>
<dbReference type="Proteomes" id="UP001596443">
    <property type="component" value="Unassembled WGS sequence"/>
</dbReference>
<dbReference type="RefSeq" id="WP_284061333.1">
    <property type="nucleotide sequence ID" value="NZ_CP126158.1"/>
</dbReference>
<gene>
    <name evidence="2" type="ORF">ACFQFD_14455</name>
</gene>
<organism evidence="2 3">
    <name type="scientific">Halobaculum halobium</name>
    <dbReference type="NCBI Taxonomy" id="3032281"/>
    <lineage>
        <taxon>Archaea</taxon>
        <taxon>Methanobacteriati</taxon>
        <taxon>Methanobacteriota</taxon>
        <taxon>Stenosarchaea group</taxon>
        <taxon>Halobacteria</taxon>
        <taxon>Halobacteriales</taxon>
        <taxon>Haloferacaceae</taxon>
        <taxon>Halobaculum</taxon>
    </lineage>
</organism>
<dbReference type="InterPro" id="IPR055684">
    <property type="entry name" value="DUF7260"/>
</dbReference>
<evidence type="ECO:0000259" key="1">
    <source>
        <dbReference type="Pfam" id="PF23921"/>
    </source>
</evidence>
<dbReference type="AlphaFoldDB" id="A0ABD5TJ47"/>
<protein>
    <recommendedName>
        <fullName evidence="1">DUF7260 domain-containing protein</fullName>
    </recommendedName>
</protein>
<sequence>MSVQTLGGKESVSGELDSLRQQVDTEIAQTHAEHEALQSFRDRLTEIFELAPQATIHSSIATDSPEEQCLRSRVAEASSAADTIAAIRRAYQETVMGLSFYENEYGDSYGESLRAEFGEEIAIALTQPACFTSAVRASLVEQIEIALEERARLLGICYEEQESLSMVREELVPVATECESIASETFADQPYTRLQYYRDRCLRLEERCDTIVRRRQQSLHRRREEYEFGGEIPTVRSYLYRDSGAAHPVLALCSSVANQVAVTRDGVEQAIAYCE</sequence>
<evidence type="ECO:0000313" key="2">
    <source>
        <dbReference type="EMBL" id="MFC6787152.1"/>
    </source>
</evidence>
<keyword evidence="3" id="KW-1185">Reference proteome</keyword>
<reference evidence="2 3" key="1">
    <citation type="journal article" date="2019" name="Int. J. Syst. Evol. Microbiol.">
        <title>The Global Catalogue of Microorganisms (GCM) 10K type strain sequencing project: providing services to taxonomists for standard genome sequencing and annotation.</title>
        <authorList>
            <consortium name="The Broad Institute Genomics Platform"/>
            <consortium name="The Broad Institute Genome Sequencing Center for Infectious Disease"/>
            <person name="Wu L."/>
            <person name="Ma J."/>
        </authorList>
    </citation>
    <scope>NUCLEOTIDE SEQUENCE [LARGE SCALE GENOMIC DNA]</scope>
    <source>
        <strain evidence="2 3">SYNS20</strain>
    </source>
</reference>
<evidence type="ECO:0000313" key="3">
    <source>
        <dbReference type="Proteomes" id="UP001596443"/>
    </source>
</evidence>
<dbReference type="GeneID" id="81210265"/>
<dbReference type="EMBL" id="JBHSWX010000012">
    <property type="protein sequence ID" value="MFC6787152.1"/>
    <property type="molecule type" value="Genomic_DNA"/>
</dbReference>
<comment type="caution">
    <text evidence="2">The sequence shown here is derived from an EMBL/GenBank/DDBJ whole genome shotgun (WGS) entry which is preliminary data.</text>
</comment>
<feature type="domain" description="DUF7260" evidence="1">
    <location>
        <begin position="16"/>
        <end position="261"/>
    </location>
</feature>
<name>A0ABD5TJ47_9EURY</name>